<proteinExistence type="predicted"/>
<organism evidence="1 2">
    <name type="scientific">Arabidopsis thaliana</name>
    <name type="common">Mouse-ear cress</name>
    <dbReference type="NCBI Taxonomy" id="3702"/>
    <lineage>
        <taxon>Eukaryota</taxon>
        <taxon>Viridiplantae</taxon>
        <taxon>Streptophyta</taxon>
        <taxon>Embryophyta</taxon>
        <taxon>Tracheophyta</taxon>
        <taxon>Spermatophyta</taxon>
        <taxon>Magnoliopsida</taxon>
        <taxon>eudicotyledons</taxon>
        <taxon>Gunneridae</taxon>
        <taxon>Pentapetalae</taxon>
        <taxon>rosids</taxon>
        <taxon>malvids</taxon>
        <taxon>Brassicales</taxon>
        <taxon>Brassicaceae</taxon>
        <taxon>Camelineae</taxon>
        <taxon>Arabidopsis</taxon>
    </lineage>
</organism>
<evidence type="ECO:0000313" key="1">
    <source>
        <dbReference type="EMBL" id="CAD5328177.1"/>
    </source>
</evidence>
<gene>
    <name evidence="1" type="ORF">AT9943_LOCUS15839</name>
</gene>
<dbReference type="AlphaFoldDB" id="A0A7G2EY22"/>
<dbReference type="EMBL" id="LR881469">
    <property type="protein sequence ID" value="CAD5328177.1"/>
    <property type="molecule type" value="Genomic_DNA"/>
</dbReference>
<name>A0A7G2EY22_ARATH</name>
<reference evidence="1 2" key="1">
    <citation type="submission" date="2020-09" db="EMBL/GenBank/DDBJ databases">
        <authorList>
            <person name="Ashkenazy H."/>
        </authorList>
    </citation>
    <scope>NUCLEOTIDE SEQUENCE [LARGE SCALE GENOMIC DNA]</scope>
    <source>
        <strain evidence="2">cv. Cdm-0</strain>
    </source>
</reference>
<dbReference type="Proteomes" id="UP000516314">
    <property type="component" value="Chromosome 4"/>
</dbReference>
<sequence length="129" mass="14556">MDHLFFCSFKFKSGLTFNDVEFKFCCSNRIKECGVRLLYVSQETEYNQQTTRSKKRMRMTSGTSEEYINLAGDQIVADTGLAALNLELPLGQGEASSSTSLEGEDLCVDAYMITEEQDEQIPILYPVPE</sequence>
<protein>
    <submittedName>
        <fullName evidence="1">(thale cress) hypothetical protein</fullName>
    </submittedName>
</protein>
<evidence type="ECO:0000313" key="2">
    <source>
        <dbReference type="Proteomes" id="UP000516314"/>
    </source>
</evidence>
<accession>A0A7G2EY22</accession>